<proteinExistence type="predicted"/>
<sequence>MKVILAAVALTALASSATAFARTPATHATVPAAHAARWVPPYGTPVAGETRAEVYHDLIRAEQDGQLKYLDATLYAHS</sequence>
<gene>
    <name evidence="2" type="ORF">FAZ98_30200</name>
</gene>
<protein>
    <submittedName>
        <fullName evidence="2">DUF4148 domain-containing protein</fullName>
    </submittedName>
</protein>
<name>A0A7Z2GQF3_9BURK</name>
<dbReference type="EMBL" id="CP046916">
    <property type="protein sequence ID" value="QGZ66091.1"/>
    <property type="molecule type" value="Genomic_DNA"/>
</dbReference>
<dbReference type="InterPro" id="IPR025421">
    <property type="entry name" value="DUF4148"/>
</dbReference>
<evidence type="ECO:0000313" key="3">
    <source>
        <dbReference type="Proteomes" id="UP000433577"/>
    </source>
</evidence>
<evidence type="ECO:0000256" key="1">
    <source>
        <dbReference type="SAM" id="SignalP"/>
    </source>
</evidence>
<keyword evidence="3" id="KW-1185">Reference proteome</keyword>
<dbReference type="RefSeq" id="WP_158957199.1">
    <property type="nucleotide sequence ID" value="NZ_CP046916.1"/>
</dbReference>
<accession>A0A7Z2GQF3</accession>
<feature type="signal peptide" evidence="1">
    <location>
        <begin position="1"/>
        <end position="21"/>
    </location>
</feature>
<dbReference type="KEGG" id="pacs:FAZ98_30200"/>
<dbReference type="OrthoDB" id="9133496at2"/>
<reference evidence="2 3" key="1">
    <citation type="submission" date="2019-12" db="EMBL/GenBank/DDBJ databases">
        <title>Paraburkholderia acidiphila 7Q-K02 sp. nov and Paraburkholderia acidisoli DHF22 sp. nov., two strains isolated from forest soil.</title>
        <authorList>
            <person name="Gao Z."/>
            <person name="Qiu L."/>
        </authorList>
    </citation>
    <scope>NUCLEOTIDE SEQUENCE [LARGE SCALE GENOMIC DNA]</scope>
    <source>
        <strain evidence="2 3">DHF22</strain>
    </source>
</reference>
<feature type="chain" id="PRO_5030621124" evidence="1">
    <location>
        <begin position="22"/>
        <end position="78"/>
    </location>
</feature>
<organism evidence="2 3">
    <name type="scientific">Paraburkholderia acidisoli</name>
    <dbReference type="NCBI Taxonomy" id="2571748"/>
    <lineage>
        <taxon>Bacteria</taxon>
        <taxon>Pseudomonadati</taxon>
        <taxon>Pseudomonadota</taxon>
        <taxon>Betaproteobacteria</taxon>
        <taxon>Burkholderiales</taxon>
        <taxon>Burkholderiaceae</taxon>
        <taxon>Paraburkholderia</taxon>
    </lineage>
</organism>
<dbReference type="Pfam" id="PF13663">
    <property type="entry name" value="DUF4148"/>
    <property type="match status" value="1"/>
</dbReference>
<dbReference type="AlphaFoldDB" id="A0A7Z2GQF3"/>
<evidence type="ECO:0000313" key="2">
    <source>
        <dbReference type="EMBL" id="QGZ66091.1"/>
    </source>
</evidence>
<keyword evidence="1" id="KW-0732">Signal</keyword>
<dbReference type="Proteomes" id="UP000433577">
    <property type="component" value="Chromosome 4"/>
</dbReference>